<reference evidence="6 7" key="1">
    <citation type="submission" date="2022-10" db="EMBL/GenBank/DDBJ databases">
        <title>Chitinophaga nivalis PC15 sp. nov., isolated from Pyeongchang county, South Korea.</title>
        <authorList>
            <person name="Trinh H.N."/>
        </authorList>
    </citation>
    <scope>NUCLEOTIDE SEQUENCE [LARGE SCALE GENOMIC DNA]</scope>
    <source>
        <strain evidence="6 7">PC14</strain>
    </source>
</reference>
<dbReference type="Gene3D" id="3.90.1150.10">
    <property type="entry name" value="Aspartate Aminotransferase, domain 1"/>
    <property type="match status" value="1"/>
</dbReference>
<feature type="domain" description="Aminotransferase class V" evidence="5">
    <location>
        <begin position="18"/>
        <end position="382"/>
    </location>
</feature>
<dbReference type="PROSITE" id="PS00595">
    <property type="entry name" value="AA_TRANSFER_CLASS_5"/>
    <property type="match status" value="1"/>
</dbReference>
<dbReference type="PANTHER" id="PTHR43586:SF24">
    <property type="entry name" value="BLR4730 PROTEIN"/>
    <property type="match status" value="1"/>
</dbReference>
<organism evidence="6 7">
    <name type="scientific">Chitinophaga nivalis</name>
    <dbReference type="NCBI Taxonomy" id="2991709"/>
    <lineage>
        <taxon>Bacteria</taxon>
        <taxon>Pseudomonadati</taxon>
        <taxon>Bacteroidota</taxon>
        <taxon>Chitinophagia</taxon>
        <taxon>Chitinophagales</taxon>
        <taxon>Chitinophagaceae</taxon>
        <taxon>Chitinophaga</taxon>
    </lineage>
</organism>
<comment type="similarity">
    <text evidence="3">Belongs to the class-V pyridoxal-phosphate-dependent aminotransferase family.</text>
</comment>
<protein>
    <submittedName>
        <fullName evidence="6">Aminotransferase class V-fold PLP-dependent enzyme</fullName>
    </submittedName>
</protein>
<dbReference type="GO" id="GO:0008483">
    <property type="term" value="F:transaminase activity"/>
    <property type="evidence" value="ECO:0007669"/>
    <property type="project" value="UniProtKB-KW"/>
</dbReference>
<name>A0ABT3IGM9_9BACT</name>
<keyword evidence="7" id="KW-1185">Reference proteome</keyword>
<gene>
    <name evidence="6" type="ORF">OL497_04395</name>
</gene>
<dbReference type="SUPFAM" id="SSF53383">
    <property type="entry name" value="PLP-dependent transferases"/>
    <property type="match status" value="1"/>
</dbReference>
<comment type="caution">
    <text evidence="6">The sequence shown here is derived from an EMBL/GenBank/DDBJ whole genome shotgun (WGS) entry which is preliminary data.</text>
</comment>
<dbReference type="Pfam" id="PF00266">
    <property type="entry name" value="Aminotran_5"/>
    <property type="match status" value="1"/>
</dbReference>
<evidence type="ECO:0000256" key="1">
    <source>
        <dbReference type="ARBA" id="ARBA00001933"/>
    </source>
</evidence>
<evidence type="ECO:0000313" key="6">
    <source>
        <dbReference type="EMBL" id="MCW3483117.1"/>
    </source>
</evidence>
<keyword evidence="2" id="KW-0663">Pyridoxal phosphate</keyword>
<keyword evidence="6" id="KW-0032">Aminotransferase</keyword>
<evidence type="ECO:0000256" key="3">
    <source>
        <dbReference type="RuleBase" id="RU004075"/>
    </source>
</evidence>
<evidence type="ECO:0000259" key="5">
    <source>
        <dbReference type="Pfam" id="PF00266"/>
    </source>
</evidence>
<dbReference type="PANTHER" id="PTHR43586">
    <property type="entry name" value="CYSTEINE DESULFURASE"/>
    <property type="match status" value="1"/>
</dbReference>
<keyword evidence="6" id="KW-0808">Transferase</keyword>
<dbReference type="Gene3D" id="3.40.640.10">
    <property type="entry name" value="Type I PLP-dependent aspartate aminotransferase-like (Major domain)"/>
    <property type="match status" value="1"/>
</dbReference>
<comment type="cofactor">
    <cofactor evidence="1 4">
        <name>pyridoxal 5'-phosphate</name>
        <dbReference type="ChEBI" id="CHEBI:597326"/>
    </cofactor>
</comment>
<dbReference type="EMBL" id="JAPDNS010000001">
    <property type="protein sequence ID" value="MCW3483117.1"/>
    <property type="molecule type" value="Genomic_DNA"/>
</dbReference>
<dbReference type="InterPro" id="IPR000192">
    <property type="entry name" value="Aminotrans_V_dom"/>
</dbReference>
<accession>A0ABT3IGM9</accession>
<sequence>MDIHQIRQDTIGLQGKLFMNSAGSSLMPKPVMAAMTNYLQEEEVWGGYEVSDKRQADIGAFYTEVANLLNTRPANIAFTYNATDAYARALSAVPFRQGDVILTTEDDYISNQIAFLALQKRFGIQLVRGTTLPNGDLDLDHFEKLVQQHRPVLVSMTHIPTNSGLVQPAEAVGKICRQYNCWYLLDACQSVGQLVVDVQAIGCDFLATTGRKFLRGPRGTGFLYVSDRVLSEGLEPLFIDMRGADWTNVNEYTIQATARRFEMWEFSYASVVGLKEAVKYANTVGIPAIYDRNQFLLQQLRRGLEIIPGMQLLDKGSQRGNILTFRLEGLDLEATKAKLQQGQIMFSVTGKSSSLIDFTKKGVDWAIRLSPHYFNTPEEIAAVCDILSR</sequence>
<dbReference type="InterPro" id="IPR015421">
    <property type="entry name" value="PyrdxlP-dep_Trfase_major"/>
</dbReference>
<dbReference type="Proteomes" id="UP001207742">
    <property type="component" value="Unassembled WGS sequence"/>
</dbReference>
<dbReference type="InterPro" id="IPR015424">
    <property type="entry name" value="PyrdxlP-dep_Trfase"/>
</dbReference>
<dbReference type="InterPro" id="IPR020578">
    <property type="entry name" value="Aminotrans_V_PyrdxlP_BS"/>
</dbReference>
<evidence type="ECO:0000256" key="4">
    <source>
        <dbReference type="RuleBase" id="RU004504"/>
    </source>
</evidence>
<evidence type="ECO:0000313" key="7">
    <source>
        <dbReference type="Proteomes" id="UP001207742"/>
    </source>
</evidence>
<dbReference type="RefSeq" id="WP_264728123.1">
    <property type="nucleotide sequence ID" value="NZ_JAPDNR010000001.1"/>
</dbReference>
<proteinExistence type="inferred from homology"/>
<dbReference type="InterPro" id="IPR015422">
    <property type="entry name" value="PyrdxlP-dep_Trfase_small"/>
</dbReference>
<evidence type="ECO:0000256" key="2">
    <source>
        <dbReference type="ARBA" id="ARBA00022898"/>
    </source>
</evidence>